<dbReference type="InterPro" id="IPR025875">
    <property type="entry name" value="Leu-rich_rpt_4"/>
</dbReference>
<dbReference type="Pfam" id="PF12799">
    <property type="entry name" value="LRR_4"/>
    <property type="match status" value="1"/>
</dbReference>
<dbReference type="InterPro" id="IPR035897">
    <property type="entry name" value="Toll_tir_struct_dom_sf"/>
</dbReference>
<keyword evidence="2" id="KW-0677">Repeat</keyword>
<name>A0ABN1N2R0_9BACT</name>
<dbReference type="InterPro" id="IPR001611">
    <property type="entry name" value="Leu-rich_rpt"/>
</dbReference>
<dbReference type="SMART" id="SM00369">
    <property type="entry name" value="LRR_TYP"/>
    <property type="match status" value="5"/>
</dbReference>
<organism evidence="4 5">
    <name type="scientific">Algoriphagus jejuensis</name>
    <dbReference type="NCBI Taxonomy" id="419934"/>
    <lineage>
        <taxon>Bacteria</taxon>
        <taxon>Pseudomonadati</taxon>
        <taxon>Bacteroidota</taxon>
        <taxon>Cytophagia</taxon>
        <taxon>Cytophagales</taxon>
        <taxon>Cyclobacteriaceae</taxon>
        <taxon>Algoriphagus</taxon>
    </lineage>
</organism>
<dbReference type="InterPro" id="IPR003591">
    <property type="entry name" value="Leu-rich_rpt_typical-subtyp"/>
</dbReference>
<evidence type="ECO:0000313" key="5">
    <source>
        <dbReference type="Proteomes" id="UP001500469"/>
    </source>
</evidence>
<sequence>MSSFSKKQTSIFISYTSADESFKQELQRHLQSYLSDELTFLRDSPVEAGTEFSTLKDFSLQAEVIVILLSKPYLDIIKTRLIPVGTTIEIDRDSRRELNEFLKMLRSERKRILPILVEDCPWEDSPFSNFILLPFSKIPFAESKNSIDRFAEVVAAFQSILELLENYKAQNALDLAREKQLEELTLSEMGLRFVPFDLLGLPSLTNLWLERNSIEKIEHLDALVKLEHLSFDTNKIKQIANLKRLGQLKVLNLTSNEISELENLEALTSLVRLEVRQNQISSLQNIRQTKKLEVLGISNNQIDSLAGIEELKELRILYASHNKLRQIDELSGLKKLTRIILTNNQIESIKPMLERIREGLFVGYSFDFNENNPGLFIKDNTSLKTPPVETVQQGREAILKYFSDADQYGVKKLEMFKMILVGNSRVGKTNLSQFLRTGKIDPETSSTHLLDIQPWHASFLKSEDDTLTRVAIFDFGGQDYYHDSHRLYYSHDTAYILLWEPKSNQYEEIREINPKTKETLIFENFPLEYWLESIQYNLKGKFQSEFKGDKGQLKKGNSGKTVPVLVLQNKIDEGEGRLNQDTLTMSYPMIWGYFGISLSKEKRTKILEEILSDYFWSHDLSGRELVNFDMKIFRHFLDNPDDLEILSLDDFWKKCIAIIQDASIPFNKDNAQIIAQILSNSGLILFEKIEDGKGWIYTNIRQLNELVKQVMEVARSGNEQGIFTKQQLQKIRFHEEITGLLVRNNSIIEINRDEFLAPQFLPTEPDKFIRFFLPGFVHTQVRYLYRAFFHKILLLNLFSKYLEKENIDTTLGVRSFPFWRNGIIIKRENPEMNTMEMVYVEFKKTKDFGLVNIRTQDPFNKNGLEQDIVTTLDELNRGWTHEKQMSADSISFFNIAEMEKEVEAKQYSFTHTPRFDNTDVRVWEEWKTRITDQQEGNLPQNIFSVFDFKHIVDFKELPKKLFISYSSKNSGFIRRFATHLEVLKSNGSINPWYDRMIESGTRWDESILEEMNRADLIIFMLSPDFLATEYVMKTEVKKAIDRFPSGNKFFFVQLTPCSWDQTILRQFQQTDDSQENSKNIITIGTPENDGEWQRVMAELIKKLKIS</sequence>
<evidence type="ECO:0000256" key="2">
    <source>
        <dbReference type="ARBA" id="ARBA00022737"/>
    </source>
</evidence>
<evidence type="ECO:0000313" key="4">
    <source>
        <dbReference type="EMBL" id="GAA0880166.1"/>
    </source>
</evidence>
<proteinExistence type="predicted"/>
<dbReference type="InterPro" id="IPR000157">
    <property type="entry name" value="TIR_dom"/>
</dbReference>
<dbReference type="PROSITE" id="PS50104">
    <property type="entry name" value="TIR"/>
    <property type="match status" value="1"/>
</dbReference>
<dbReference type="EMBL" id="BAAAFI010000040">
    <property type="protein sequence ID" value="GAA0880166.1"/>
    <property type="molecule type" value="Genomic_DNA"/>
</dbReference>
<comment type="caution">
    <text evidence="4">The sequence shown here is derived from an EMBL/GenBank/DDBJ whole genome shotgun (WGS) entry which is preliminary data.</text>
</comment>
<dbReference type="Proteomes" id="UP001500469">
    <property type="component" value="Unassembled WGS sequence"/>
</dbReference>
<accession>A0ABN1N2R0</accession>
<dbReference type="InterPro" id="IPR032675">
    <property type="entry name" value="LRR_dom_sf"/>
</dbReference>
<dbReference type="SUPFAM" id="SSF52200">
    <property type="entry name" value="Toll/Interleukin receptor TIR domain"/>
    <property type="match status" value="2"/>
</dbReference>
<protein>
    <recommendedName>
        <fullName evidence="3">TIR domain-containing protein</fullName>
    </recommendedName>
</protein>
<dbReference type="Pfam" id="PF13676">
    <property type="entry name" value="TIR_2"/>
    <property type="match status" value="1"/>
</dbReference>
<dbReference type="SMART" id="SM00365">
    <property type="entry name" value="LRR_SD22"/>
    <property type="match status" value="7"/>
</dbReference>
<dbReference type="Pfam" id="PF08477">
    <property type="entry name" value="Roc"/>
    <property type="match status" value="1"/>
</dbReference>
<dbReference type="SUPFAM" id="SSF52540">
    <property type="entry name" value="P-loop containing nucleoside triphosphate hydrolases"/>
    <property type="match status" value="1"/>
</dbReference>
<evidence type="ECO:0000256" key="1">
    <source>
        <dbReference type="ARBA" id="ARBA00022614"/>
    </source>
</evidence>
<keyword evidence="5" id="KW-1185">Reference proteome</keyword>
<dbReference type="InterPro" id="IPR027417">
    <property type="entry name" value="P-loop_NTPase"/>
</dbReference>
<dbReference type="Gene3D" id="3.40.50.300">
    <property type="entry name" value="P-loop containing nucleotide triphosphate hydrolases"/>
    <property type="match status" value="1"/>
</dbReference>
<dbReference type="PROSITE" id="PS51450">
    <property type="entry name" value="LRR"/>
    <property type="match status" value="5"/>
</dbReference>
<evidence type="ECO:0000259" key="3">
    <source>
        <dbReference type="PROSITE" id="PS50104"/>
    </source>
</evidence>
<dbReference type="Gene3D" id="3.40.50.10140">
    <property type="entry name" value="Toll/interleukin-1 receptor homology (TIR) domain"/>
    <property type="match status" value="2"/>
</dbReference>
<keyword evidence="1" id="KW-0433">Leucine-rich repeat</keyword>
<dbReference type="Gene3D" id="3.80.10.10">
    <property type="entry name" value="Ribonuclease Inhibitor"/>
    <property type="match status" value="1"/>
</dbReference>
<dbReference type="RefSeq" id="WP_343853274.1">
    <property type="nucleotide sequence ID" value="NZ_BAAAFI010000040.1"/>
</dbReference>
<reference evidence="4 5" key="1">
    <citation type="journal article" date="2019" name="Int. J. Syst. Evol. Microbiol.">
        <title>The Global Catalogue of Microorganisms (GCM) 10K type strain sequencing project: providing services to taxonomists for standard genome sequencing and annotation.</title>
        <authorList>
            <consortium name="The Broad Institute Genomics Platform"/>
            <consortium name="The Broad Institute Genome Sequencing Center for Infectious Disease"/>
            <person name="Wu L."/>
            <person name="Ma J."/>
        </authorList>
    </citation>
    <scope>NUCLEOTIDE SEQUENCE [LARGE SCALE GENOMIC DNA]</scope>
    <source>
        <strain evidence="4 5">JCM 16112</strain>
    </source>
</reference>
<gene>
    <name evidence="4" type="ORF">GCM10009119_31360</name>
</gene>
<feature type="domain" description="TIR" evidence="3">
    <location>
        <begin position="957"/>
        <end position="1106"/>
    </location>
</feature>
<dbReference type="SUPFAM" id="SSF52058">
    <property type="entry name" value="L domain-like"/>
    <property type="match status" value="1"/>
</dbReference>
<dbReference type="PANTHER" id="PTHR15454">
    <property type="entry name" value="NISCHARIN RELATED"/>
    <property type="match status" value="1"/>
</dbReference>